<evidence type="ECO:0000259" key="13">
    <source>
        <dbReference type="Pfam" id="PF00593"/>
    </source>
</evidence>
<geneLocation type="plasmid" evidence="15 16">
    <name>unnamed1</name>
</geneLocation>
<evidence type="ECO:0000256" key="2">
    <source>
        <dbReference type="ARBA" id="ARBA00009810"/>
    </source>
</evidence>
<organism evidence="15 16">
    <name type="scientific">Thioclava litoralis</name>
    <dbReference type="NCBI Taxonomy" id="3076557"/>
    <lineage>
        <taxon>Bacteria</taxon>
        <taxon>Pseudomonadati</taxon>
        <taxon>Pseudomonadota</taxon>
        <taxon>Alphaproteobacteria</taxon>
        <taxon>Rhodobacterales</taxon>
        <taxon>Paracoccaceae</taxon>
        <taxon>Thioclava</taxon>
    </lineage>
</organism>
<keyword evidence="12" id="KW-0732">Signal</keyword>
<dbReference type="InterPro" id="IPR012910">
    <property type="entry name" value="Plug_dom"/>
</dbReference>
<feature type="signal peptide" evidence="12">
    <location>
        <begin position="1"/>
        <end position="25"/>
    </location>
</feature>
<evidence type="ECO:0000256" key="3">
    <source>
        <dbReference type="ARBA" id="ARBA00022448"/>
    </source>
</evidence>
<keyword evidence="3 10" id="KW-0813">Transport</keyword>
<dbReference type="Gene3D" id="2.170.130.10">
    <property type="entry name" value="TonB-dependent receptor, plug domain"/>
    <property type="match status" value="1"/>
</dbReference>
<dbReference type="Pfam" id="PF00593">
    <property type="entry name" value="TonB_dep_Rec_b-barrel"/>
    <property type="match status" value="1"/>
</dbReference>
<reference evidence="15 16" key="1">
    <citation type="submission" date="2023-09" db="EMBL/GenBank/DDBJ databases">
        <title>Thioclava shenzhenensis sp. nov., a multidrug resistant bacteria-antagonizing species isolated from coastal seawater.</title>
        <authorList>
            <person name="Long M."/>
        </authorList>
    </citation>
    <scope>NUCLEOTIDE SEQUENCE [LARGE SCALE GENOMIC DNA]</scope>
    <source>
        <strain evidence="15 16">FTW29</strain>
        <plasmid evidence="15 16">unnamed1</plasmid>
    </source>
</reference>
<feature type="domain" description="TonB-dependent receptor-like beta-barrel" evidence="13">
    <location>
        <begin position="231"/>
        <end position="669"/>
    </location>
</feature>
<dbReference type="PANTHER" id="PTHR32552:SF74">
    <property type="entry name" value="HYDROXAMATE SIDEROPHORE RECEPTOR FHUE"/>
    <property type="match status" value="1"/>
</dbReference>
<gene>
    <name evidence="15" type="ORF">RPE78_13720</name>
</gene>
<dbReference type="Pfam" id="PF07715">
    <property type="entry name" value="Plug"/>
    <property type="match status" value="1"/>
</dbReference>
<keyword evidence="9 10" id="KW-0998">Cell outer membrane</keyword>
<dbReference type="NCBIfam" id="TIGR01783">
    <property type="entry name" value="TonB-siderophor"/>
    <property type="match status" value="1"/>
</dbReference>
<feature type="domain" description="TonB-dependent receptor plug" evidence="14">
    <location>
        <begin position="64"/>
        <end position="162"/>
    </location>
</feature>
<evidence type="ECO:0000313" key="15">
    <source>
        <dbReference type="EMBL" id="WRY35310.1"/>
    </source>
</evidence>
<comment type="subcellular location">
    <subcellularLocation>
        <location evidence="1 10">Cell outer membrane</location>
        <topology evidence="1 10">Multi-pass membrane protein</topology>
    </subcellularLocation>
</comment>
<evidence type="ECO:0000259" key="14">
    <source>
        <dbReference type="Pfam" id="PF07715"/>
    </source>
</evidence>
<evidence type="ECO:0000256" key="12">
    <source>
        <dbReference type="SAM" id="SignalP"/>
    </source>
</evidence>
<keyword evidence="8 15" id="KW-0675">Receptor</keyword>
<keyword evidence="4 10" id="KW-1134">Transmembrane beta strand</keyword>
<dbReference type="InterPro" id="IPR037066">
    <property type="entry name" value="Plug_dom_sf"/>
</dbReference>
<evidence type="ECO:0000256" key="9">
    <source>
        <dbReference type="ARBA" id="ARBA00023237"/>
    </source>
</evidence>
<keyword evidence="15" id="KW-0614">Plasmid</keyword>
<dbReference type="Proteomes" id="UP001623290">
    <property type="component" value="Plasmid unnamed1"/>
</dbReference>
<dbReference type="Gene3D" id="2.40.170.20">
    <property type="entry name" value="TonB-dependent receptor, beta-barrel domain"/>
    <property type="match status" value="1"/>
</dbReference>
<evidence type="ECO:0000313" key="16">
    <source>
        <dbReference type="Proteomes" id="UP001623290"/>
    </source>
</evidence>
<dbReference type="PANTHER" id="PTHR32552">
    <property type="entry name" value="FERRICHROME IRON RECEPTOR-RELATED"/>
    <property type="match status" value="1"/>
</dbReference>
<evidence type="ECO:0000256" key="6">
    <source>
        <dbReference type="ARBA" id="ARBA00023077"/>
    </source>
</evidence>
<feature type="chain" id="PRO_5047392531" evidence="12">
    <location>
        <begin position="26"/>
        <end position="701"/>
    </location>
</feature>
<accession>A0ABZ1E593</accession>
<proteinExistence type="inferred from homology"/>
<evidence type="ECO:0000256" key="11">
    <source>
        <dbReference type="RuleBase" id="RU003357"/>
    </source>
</evidence>
<dbReference type="InterPro" id="IPR036942">
    <property type="entry name" value="Beta-barrel_TonB_sf"/>
</dbReference>
<keyword evidence="16" id="KW-1185">Reference proteome</keyword>
<dbReference type="EMBL" id="CP135444">
    <property type="protein sequence ID" value="WRY35310.1"/>
    <property type="molecule type" value="Genomic_DNA"/>
</dbReference>
<keyword evidence="7 10" id="KW-0472">Membrane</keyword>
<evidence type="ECO:0000256" key="4">
    <source>
        <dbReference type="ARBA" id="ARBA00022452"/>
    </source>
</evidence>
<dbReference type="RefSeq" id="WP_330647083.1">
    <property type="nucleotide sequence ID" value="NZ_CP135444.1"/>
</dbReference>
<evidence type="ECO:0000256" key="5">
    <source>
        <dbReference type="ARBA" id="ARBA00022692"/>
    </source>
</evidence>
<dbReference type="SUPFAM" id="SSF56935">
    <property type="entry name" value="Porins"/>
    <property type="match status" value="1"/>
</dbReference>
<comment type="similarity">
    <text evidence="2 10 11">Belongs to the TonB-dependent receptor family.</text>
</comment>
<dbReference type="InterPro" id="IPR039426">
    <property type="entry name" value="TonB-dep_rcpt-like"/>
</dbReference>
<evidence type="ECO:0000256" key="10">
    <source>
        <dbReference type="PROSITE-ProRule" id="PRU01360"/>
    </source>
</evidence>
<dbReference type="CDD" id="cd01347">
    <property type="entry name" value="ligand_gated_channel"/>
    <property type="match status" value="1"/>
</dbReference>
<keyword evidence="6 11" id="KW-0798">TonB box</keyword>
<dbReference type="PROSITE" id="PS52016">
    <property type="entry name" value="TONB_DEPENDENT_REC_3"/>
    <property type="match status" value="1"/>
</dbReference>
<name>A0ABZ1E593_9RHOB</name>
<evidence type="ECO:0000256" key="8">
    <source>
        <dbReference type="ARBA" id="ARBA00023170"/>
    </source>
</evidence>
<keyword evidence="5 10" id="KW-0812">Transmembrane</keyword>
<protein>
    <submittedName>
        <fullName evidence="15">TonB-dependent siderophore receptor</fullName>
    </submittedName>
</protein>
<evidence type="ECO:0000256" key="1">
    <source>
        <dbReference type="ARBA" id="ARBA00004571"/>
    </source>
</evidence>
<dbReference type="InterPro" id="IPR010105">
    <property type="entry name" value="TonB_sidphr_rcpt"/>
</dbReference>
<evidence type="ECO:0000256" key="7">
    <source>
        <dbReference type="ARBA" id="ARBA00023136"/>
    </source>
</evidence>
<sequence>MSPAGRTTLKLCLLASTALAAPAFAQDAVALDEIVVEGSSYETEGSDSYATDLISVGEKAAMSPREVPQSTSVVTHKQIEDGGYTALEEALSDVAGIMILNNDVGRSSIYSRGYEFDYLYFDGLPAPVSSIYGTQPDLSIVDHVEVLKGPSGLFISTGEPAGSINMRLKQATATEFTGYATTSADSNGQLRAEVDMSSALNKDGTLRGRFVAAYGDGDTFIDGGSNGVQSYYGTVAWDVDPNTKLTFSLSHMERDIAPFNGLPTYADGSLIWTDVEAGVMPDWNDFDNETTDAVVAGEHFLDNGGRIKFSMRKSWQDANFLYGYAGSTADADNNISSIAYLGRDFSQDSLALDIHADLPFQLGQMEGNAIVGADWQKVTSTTYTARGSISGSWNLNNFDGASVAKPSYSYSTRADSETTSTGLYSQLRLKPMDKLTVIGGARLSWYDGTVDTTTLSSGAVSTADYDVDAHVTPFAGATYELTPDASLYASYSEIFIPQSSRDTDGDLLDPVEGRQYELGVKARLAYGLDVTAAYFNLREANRPVAITGTDYYKAEEEVESKGVELTVSGELRENLHLSAGYTYTETEYLNGSSKGEDFSTYTPKHMFKLQAMYDFKDGVMADWSLGGRLTMMSGFSSKGIEAPGYGVVDLMAVKTFNDDLTLRMGVDNLFDKEYYSRVGSTTVFNFRGEPRTFNVSLTKTF</sequence>
<dbReference type="InterPro" id="IPR000531">
    <property type="entry name" value="Beta-barrel_TonB"/>
</dbReference>